<dbReference type="Pfam" id="PF22124">
    <property type="entry name" value="Glyco_hydro_95_cat"/>
    <property type="match status" value="1"/>
</dbReference>
<dbReference type="GO" id="GO:0004560">
    <property type="term" value="F:alpha-L-fucosidase activity"/>
    <property type="evidence" value="ECO:0007669"/>
    <property type="project" value="InterPro"/>
</dbReference>
<reference evidence="5" key="1">
    <citation type="journal article" date="2020" name="Stud. Mycol.">
        <title>101 Dothideomycetes genomes: a test case for predicting lifestyles and emergence of pathogens.</title>
        <authorList>
            <person name="Haridas S."/>
            <person name="Albert R."/>
            <person name="Binder M."/>
            <person name="Bloem J."/>
            <person name="Labutti K."/>
            <person name="Salamov A."/>
            <person name="Andreopoulos B."/>
            <person name="Baker S."/>
            <person name="Barry K."/>
            <person name="Bills G."/>
            <person name="Bluhm B."/>
            <person name="Cannon C."/>
            <person name="Castanera R."/>
            <person name="Culley D."/>
            <person name="Daum C."/>
            <person name="Ezra D."/>
            <person name="Gonzalez J."/>
            <person name="Henrissat B."/>
            <person name="Kuo A."/>
            <person name="Liang C."/>
            <person name="Lipzen A."/>
            <person name="Lutzoni F."/>
            <person name="Magnuson J."/>
            <person name="Mondo S."/>
            <person name="Nolan M."/>
            <person name="Ohm R."/>
            <person name="Pangilinan J."/>
            <person name="Park H.-J."/>
            <person name="Ramirez L."/>
            <person name="Alfaro M."/>
            <person name="Sun H."/>
            <person name="Tritt A."/>
            <person name="Yoshinaga Y."/>
            <person name="Zwiers L.-H."/>
            <person name="Turgeon B."/>
            <person name="Goodwin S."/>
            <person name="Spatafora J."/>
            <person name="Crous P."/>
            <person name="Grigoriev I."/>
        </authorList>
    </citation>
    <scope>NUCLEOTIDE SEQUENCE</scope>
    <source>
        <strain evidence="5">Tuck. ex Michener</strain>
    </source>
</reference>
<dbReference type="PIRSF" id="PIRSF007663">
    <property type="entry name" value="UCP007663"/>
    <property type="match status" value="1"/>
</dbReference>
<dbReference type="PANTHER" id="PTHR31084">
    <property type="entry name" value="ALPHA-L-FUCOSIDASE 2"/>
    <property type="match status" value="1"/>
</dbReference>
<feature type="chain" id="PRO_5025417337" evidence="1">
    <location>
        <begin position="23"/>
        <end position="816"/>
    </location>
</feature>
<dbReference type="AlphaFoldDB" id="A0A6A6HKW6"/>
<keyword evidence="1" id="KW-0732">Signal</keyword>
<dbReference type="InterPro" id="IPR054363">
    <property type="entry name" value="GH95_cat"/>
</dbReference>
<dbReference type="InterPro" id="IPR027414">
    <property type="entry name" value="GH95_N_dom"/>
</dbReference>
<dbReference type="Proteomes" id="UP000800092">
    <property type="component" value="Unassembled WGS sequence"/>
</dbReference>
<keyword evidence="6" id="KW-1185">Reference proteome</keyword>
<dbReference type="Gene3D" id="1.50.10.10">
    <property type="match status" value="1"/>
</dbReference>
<feature type="domain" description="Glycosyl hydrolase family 95 N-terminal" evidence="2">
    <location>
        <begin position="25"/>
        <end position="274"/>
    </location>
</feature>
<evidence type="ECO:0000259" key="3">
    <source>
        <dbReference type="Pfam" id="PF21307"/>
    </source>
</evidence>
<dbReference type="EMBL" id="ML991776">
    <property type="protein sequence ID" value="KAF2238459.1"/>
    <property type="molecule type" value="Genomic_DNA"/>
</dbReference>
<dbReference type="SUPFAM" id="SSF48208">
    <property type="entry name" value="Six-hairpin glycosidases"/>
    <property type="match status" value="1"/>
</dbReference>
<dbReference type="InterPro" id="IPR012341">
    <property type="entry name" value="6hp_glycosidase-like_sf"/>
</dbReference>
<dbReference type="Pfam" id="PF14498">
    <property type="entry name" value="Glyco_hyd_65N_2"/>
    <property type="match status" value="1"/>
</dbReference>
<evidence type="ECO:0000256" key="1">
    <source>
        <dbReference type="SAM" id="SignalP"/>
    </source>
</evidence>
<dbReference type="PANTHER" id="PTHR31084:SF3">
    <property type="entry name" value="ALPHA-FUCOSIDASE A"/>
    <property type="match status" value="1"/>
</dbReference>
<dbReference type="OrthoDB" id="2848340at2759"/>
<name>A0A6A6HKW6_VIRVR</name>
<evidence type="ECO:0000313" key="5">
    <source>
        <dbReference type="EMBL" id="KAF2238459.1"/>
    </source>
</evidence>
<evidence type="ECO:0000259" key="2">
    <source>
        <dbReference type="Pfam" id="PF14498"/>
    </source>
</evidence>
<dbReference type="InterPro" id="IPR008928">
    <property type="entry name" value="6-hairpin_glycosidase_sf"/>
</dbReference>
<dbReference type="InterPro" id="IPR016518">
    <property type="entry name" value="Alpha-L-fucosidase"/>
</dbReference>
<evidence type="ECO:0000259" key="4">
    <source>
        <dbReference type="Pfam" id="PF22124"/>
    </source>
</evidence>
<keyword evidence="5" id="KW-0378">Hydrolase</keyword>
<dbReference type="GO" id="GO:0005975">
    <property type="term" value="P:carbohydrate metabolic process"/>
    <property type="evidence" value="ECO:0007669"/>
    <property type="project" value="InterPro"/>
</dbReference>
<organism evidence="5 6">
    <name type="scientific">Viridothelium virens</name>
    <name type="common">Speckled blister lichen</name>
    <name type="synonym">Trypethelium virens</name>
    <dbReference type="NCBI Taxonomy" id="1048519"/>
    <lineage>
        <taxon>Eukaryota</taxon>
        <taxon>Fungi</taxon>
        <taxon>Dikarya</taxon>
        <taxon>Ascomycota</taxon>
        <taxon>Pezizomycotina</taxon>
        <taxon>Dothideomycetes</taxon>
        <taxon>Dothideomycetes incertae sedis</taxon>
        <taxon>Trypetheliales</taxon>
        <taxon>Trypetheliaceae</taxon>
        <taxon>Viridothelium</taxon>
    </lineage>
</organism>
<gene>
    <name evidence="5" type="ORF">EV356DRAFT_529435</name>
</gene>
<sequence length="816" mass="87646">MVGLHLGIFLTAGIGTFTRVEAKSLWSSTPAAADDVIQQSYAVGNGRLGAMPFGNPGSESINLNVDSLWSGGPFECSNYTGGNPSSERYTSLPSIRQWIFQNGTGNVSQLLGSEYDCYGSYQVLGNLSVSIAGITSTSSYNRSLDLTTGIHTTSFVTDAGVSYTSRVYCSYPDQICVYQLESNSTLPAVGIALENTLVDSSLQNATCSKNSIGFAGLTAAVDTTGMKYYATAKLADTNVTATCTNSTGAWMTVPSVGGKRSLSILVGADTNYVKQYGNAANNFSFRGNDPTESVDALVSDATSKPENDIRQAAVADYQSLASTFSLSLPDIAGSAGLETSEIVSRYNINGTGDPYFESLLFDYARHLSFTSSRDNSLPSNLQGRWSTDLYGAWSADYHANINLQMNYWIADQTGLGEGVLAALWDYMQETWVPRGMETAQLLYGAPGWVTHDELNIFGSTAMKYDASWANYPASAAWMMQQVYDHYSYSQNTSWFIDQGYPLMKGVAQFWLSQLQPDAYFNDSTFVVNPCNSPEHGPTTFACTHYQQLLSQLFTSILSTSSIIPYANVSGSDDAAFFANVSGALAHLDTGIHIGSWGEIKEWKVPDSFGYDFENDTHRHLSQLVGWYPGFSVSGIASGYTNSTIQNAVATSLWSRGPGIVDSNAGWEKVWRAACWARLNETDEADYELRLAAGSNFAPNGFSMYSGHNTPFQIDANFGLAAAMLSMLVVDLPDFSSSVGGQVTGGNGRANGQGRTVVLGPAIPARWGGGSVKGLRVRGGGIIDFGWDESGLVNSVTVVREAVGGLRLMDRIGNVIG</sequence>
<dbReference type="InterPro" id="IPR049053">
    <property type="entry name" value="AFCA-like_C"/>
</dbReference>
<evidence type="ECO:0000313" key="6">
    <source>
        <dbReference type="Proteomes" id="UP000800092"/>
    </source>
</evidence>
<dbReference type="Pfam" id="PF21307">
    <property type="entry name" value="Glyco_hydro_95_C"/>
    <property type="match status" value="1"/>
</dbReference>
<feature type="domain" description="Alpha fucosidase A-like C-terminal" evidence="3">
    <location>
        <begin position="755"/>
        <end position="793"/>
    </location>
</feature>
<accession>A0A6A6HKW6</accession>
<proteinExistence type="predicted"/>
<feature type="signal peptide" evidence="1">
    <location>
        <begin position="1"/>
        <end position="22"/>
    </location>
</feature>
<feature type="domain" description="Glycosyl hydrolase family 95 catalytic" evidence="4">
    <location>
        <begin position="308"/>
        <end position="727"/>
    </location>
</feature>
<protein>
    <submittedName>
        <fullName evidence="5">Glycoside hydrolase family 95 protein</fullName>
    </submittedName>
</protein>